<comment type="catalytic activity">
    <reaction evidence="7">
        <text>L-threonyl-[protein] + ATP = O-phospho-L-threonyl-[protein] + ADP + H(+)</text>
        <dbReference type="Rhea" id="RHEA:46608"/>
        <dbReference type="Rhea" id="RHEA-COMP:11060"/>
        <dbReference type="Rhea" id="RHEA-COMP:11605"/>
        <dbReference type="ChEBI" id="CHEBI:15378"/>
        <dbReference type="ChEBI" id="CHEBI:30013"/>
        <dbReference type="ChEBI" id="CHEBI:30616"/>
        <dbReference type="ChEBI" id="CHEBI:61977"/>
        <dbReference type="ChEBI" id="CHEBI:456216"/>
        <dbReference type="EC" id="2.7.11.1"/>
    </reaction>
</comment>
<reference evidence="12" key="1">
    <citation type="submission" date="2023-06" db="EMBL/GenBank/DDBJ databases">
        <title>Genome-scale phylogeny and comparative genomics of the fungal order Sordariales.</title>
        <authorList>
            <consortium name="Lawrence Berkeley National Laboratory"/>
            <person name="Hensen N."/>
            <person name="Bonometti L."/>
            <person name="Westerberg I."/>
            <person name="Brannstrom I.O."/>
            <person name="Guillou S."/>
            <person name="Cros-Aarteil S."/>
            <person name="Calhoun S."/>
            <person name="Haridas S."/>
            <person name="Kuo A."/>
            <person name="Mondo S."/>
            <person name="Pangilinan J."/>
            <person name="Riley R."/>
            <person name="Labutti K."/>
            <person name="Andreopoulos B."/>
            <person name="Lipzen A."/>
            <person name="Chen C."/>
            <person name="Yanf M."/>
            <person name="Daum C."/>
            <person name="Ng V."/>
            <person name="Clum A."/>
            <person name="Steindorff A."/>
            <person name="Ohm R."/>
            <person name="Martin F."/>
            <person name="Silar P."/>
            <person name="Natvig D."/>
            <person name="Lalanne C."/>
            <person name="Gautier V."/>
            <person name="Ament-Velasquez S.L."/>
            <person name="Kruys A."/>
            <person name="Hutchinson M.I."/>
            <person name="Powell A.J."/>
            <person name="Barry K."/>
            <person name="Miller A.N."/>
            <person name="Grigoriev I.V."/>
            <person name="Debuchy R."/>
            <person name="Gladieux P."/>
            <person name="Thoren M.H."/>
            <person name="Johannesson H."/>
        </authorList>
    </citation>
    <scope>NUCLEOTIDE SEQUENCE</scope>
    <source>
        <strain evidence="12">SMH2532-1</strain>
    </source>
</reference>
<evidence type="ECO:0000313" key="12">
    <source>
        <dbReference type="EMBL" id="KAK0643307.1"/>
    </source>
</evidence>
<dbReference type="InterPro" id="IPR008271">
    <property type="entry name" value="Ser/Thr_kinase_AS"/>
</dbReference>
<dbReference type="EMBL" id="JAULSV010000005">
    <property type="protein sequence ID" value="KAK0643307.1"/>
    <property type="molecule type" value="Genomic_DNA"/>
</dbReference>
<dbReference type="PROSITE" id="PS50011">
    <property type="entry name" value="PROTEIN_KINASE_DOM"/>
    <property type="match status" value="1"/>
</dbReference>
<dbReference type="AlphaFoldDB" id="A0AA39XZR1"/>
<gene>
    <name evidence="12" type="ORF">B0T16DRAFT_415658</name>
</gene>
<evidence type="ECO:0000256" key="9">
    <source>
        <dbReference type="PROSITE-ProRule" id="PRU10141"/>
    </source>
</evidence>
<evidence type="ECO:0000256" key="4">
    <source>
        <dbReference type="ARBA" id="ARBA00022741"/>
    </source>
</evidence>
<keyword evidence="5 12" id="KW-0418">Kinase</keyword>
<dbReference type="PROSITE" id="PS00107">
    <property type="entry name" value="PROTEIN_KINASE_ATP"/>
    <property type="match status" value="1"/>
</dbReference>
<organism evidence="12 13">
    <name type="scientific">Cercophora newfieldiana</name>
    <dbReference type="NCBI Taxonomy" id="92897"/>
    <lineage>
        <taxon>Eukaryota</taxon>
        <taxon>Fungi</taxon>
        <taxon>Dikarya</taxon>
        <taxon>Ascomycota</taxon>
        <taxon>Pezizomycotina</taxon>
        <taxon>Sordariomycetes</taxon>
        <taxon>Sordariomycetidae</taxon>
        <taxon>Sordariales</taxon>
        <taxon>Lasiosphaeriaceae</taxon>
        <taxon>Cercophora</taxon>
    </lineage>
</organism>
<evidence type="ECO:0000256" key="7">
    <source>
        <dbReference type="ARBA" id="ARBA00047899"/>
    </source>
</evidence>
<feature type="domain" description="Protein kinase" evidence="11">
    <location>
        <begin position="53"/>
        <end position="406"/>
    </location>
</feature>
<feature type="binding site" evidence="9">
    <location>
        <position position="82"/>
    </location>
    <ligand>
        <name>ATP</name>
        <dbReference type="ChEBI" id="CHEBI:30616"/>
    </ligand>
</feature>
<comment type="caution">
    <text evidence="12">The sequence shown here is derived from an EMBL/GenBank/DDBJ whole genome shotgun (WGS) entry which is preliminary data.</text>
</comment>
<dbReference type="Gene3D" id="3.30.200.20">
    <property type="entry name" value="Phosphorylase Kinase, domain 1"/>
    <property type="match status" value="1"/>
</dbReference>
<comment type="similarity">
    <text evidence="10">Belongs to the protein kinase superfamily.</text>
</comment>
<dbReference type="PROSITE" id="PS00108">
    <property type="entry name" value="PROTEIN_KINASE_ST"/>
    <property type="match status" value="1"/>
</dbReference>
<dbReference type="InterPro" id="IPR051334">
    <property type="entry name" value="SRPK"/>
</dbReference>
<keyword evidence="6 9" id="KW-0067">ATP-binding</keyword>
<dbReference type="EC" id="2.7.11.1" evidence="1"/>
<evidence type="ECO:0000259" key="11">
    <source>
        <dbReference type="PROSITE" id="PS50011"/>
    </source>
</evidence>
<keyword evidence="2 10" id="KW-0723">Serine/threonine-protein kinase</keyword>
<evidence type="ECO:0000313" key="13">
    <source>
        <dbReference type="Proteomes" id="UP001174936"/>
    </source>
</evidence>
<dbReference type="Gene3D" id="1.10.510.10">
    <property type="entry name" value="Transferase(Phosphotransferase) domain 1"/>
    <property type="match status" value="1"/>
</dbReference>
<dbReference type="GO" id="GO:0000245">
    <property type="term" value="P:spliceosomal complex assembly"/>
    <property type="evidence" value="ECO:0007669"/>
    <property type="project" value="TreeGrafter"/>
</dbReference>
<keyword evidence="3" id="KW-0808">Transferase</keyword>
<dbReference type="SUPFAM" id="SSF56112">
    <property type="entry name" value="Protein kinase-like (PK-like)"/>
    <property type="match status" value="1"/>
</dbReference>
<comment type="catalytic activity">
    <reaction evidence="8">
        <text>L-seryl-[protein] + ATP = O-phospho-L-seryl-[protein] + ADP + H(+)</text>
        <dbReference type="Rhea" id="RHEA:17989"/>
        <dbReference type="Rhea" id="RHEA-COMP:9863"/>
        <dbReference type="Rhea" id="RHEA-COMP:11604"/>
        <dbReference type="ChEBI" id="CHEBI:15378"/>
        <dbReference type="ChEBI" id="CHEBI:29999"/>
        <dbReference type="ChEBI" id="CHEBI:30616"/>
        <dbReference type="ChEBI" id="CHEBI:83421"/>
        <dbReference type="ChEBI" id="CHEBI:456216"/>
        <dbReference type="EC" id="2.7.11.1"/>
    </reaction>
</comment>
<dbReference type="PANTHER" id="PTHR47634:SF9">
    <property type="entry name" value="PROTEIN KINASE DOMAIN-CONTAINING PROTEIN-RELATED"/>
    <property type="match status" value="1"/>
</dbReference>
<accession>A0AA39XZR1</accession>
<evidence type="ECO:0000256" key="1">
    <source>
        <dbReference type="ARBA" id="ARBA00012513"/>
    </source>
</evidence>
<dbReference type="InterPro" id="IPR017441">
    <property type="entry name" value="Protein_kinase_ATP_BS"/>
</dbReference>
<dbReference type="Pfam" id="PF00069">
    <property type="entry name" value="Pkinase"/>
    <property type="match status" value="1"/>
</dbReference>
<dbReference type="InterPro" id="IPR011009">
    <property type="entry name" value="Kinase-like_dom_sf"/>
</dbReference>
<dbReference type="GO" id="GO:0004674">
    <property type="term" value="F:protein serine/threonine kinase activity"/>
    <property type="evidence" value="ECO:0007669"/>
    <property type="project" value="UniProtKB-KW"/>
</dbReference>
<evidence type="ECO:0000256" key="10">
    <source>
        <dbReference type="RuleBase" id="RU000304"/>
    </source>
</evidence>
<protein>
    <recommendedName>
        <fullName evidence="1">non-specific serine/threonine protein kinase</fullName>
        <ecNumber evidence="1">2.7.11.1</ecNumber>
    </recommendedName>
</protein>
<dbReference type="SMART" id="SM00220">
    <property type="entry name" value="S_TKc"/>
    <property type="match status" value="1"/>
</dbReference>
<evidence type="ECO:0000256" key="2">
    <source>
        <dbReference type="ARBA" id="ARBA00022527"/>
    </source>
</evidence>
<evidence type="ECO:0000256" key="3">
    <source>
        <dbReference type="ARBA" id="ARBA00022679"/>
    </source>
</evidence>
<dbReference type="PANTHER" id="PTHR47634">
    <property type="entry name" value="PROTEIN KINASE DOMAIN-CONTAINING PROTEIN-RELATED"/>
    <property type="match status" value="1"/>
</dbReference>
<dbReference type="GO" id="GO:0050684">
    <property type="term" value="P:regulation of mRNA processing"/>
    <property type="evidence" value="ECO:0007669"/>
    <property type="project" value="TreeGrafter"/>
</dbReference>
<evidence type="ECO:0000256" key="6">
    <source>
        <dbReference type="ARBA" id="ARBA00022840"/>
    </source>
</evidence>
<evidence type="ECO:0000256" key="5">
    <source>
        <dbReference type="ARBA" id="ARBA00022777"/>
    </source>
</evidence>
<sequence length="409" mass="45986">MLSRGASRLKPTLSWSSKQPAQTRAFSEEALSRYCAGGYHPVRIGDVFNGGKYRVLRKLGYGVYSTVWLACDLKTKQHVALKILTSESYGSEHDTFELDILRHIRILGTSHRGANHVLGLLDEFEHRGPNGNHMCLVVKPMGPDMTKYRRLFPKARIPLFMVKKIATQLLLALEFLHDKCGIIHTDIKPQNILLETPAINKMFECAPSELFTPQLPPLAQPNDFYRPSEQLSSGEQDLATATDISIRLADFGTASWVDKHLADWIQPQMLRAPEVILGAQWDSKVDIWNVGLVIWELAEGSLVFDGTWTSTAPYTAEAHLAQMEAVLGRMPKPLLARSKDKDRFFDHEDKLLSPSTFPPSPLERISQNPQISAAEKTSFLEFIQSMVKLDPEERPSASKLLEAQWLKSA</sequence>
<dbReference type="GO" id="GO:0005524">
    <property type="term" value="F:ATP binding"/>
    <property type="evidence" value="ECO:0007669"/>
    <property type="project" value="UniProtKB-UniRule"/>
</dbReference>
<dbReference type="InterPro" id="IPR000719">
    <property type="entry name" value="Prot_kinase_dom"/>
</dbReference>
<dbReference type="Proteomes" id="UP001174936">
    <property type="component" value="Unassembled WGS sequence"/>
</dbReference>
<keyword evidence="13" id="KW-1185">Reference proteome</keyword>
<keyword evidence="4 9" id="KW-0547">Nucleotide-binding</keyword>
<name>A0AA39XZR1_9PEZI</name>
<proteinExistence type="inferred from homology"/>
<evidence type="ECO:0000256" key="8">
    <source>
        <dbReference type="ARBA" id="ARBA00048679"/>
    </source>
</evidence>